<accession>A0A7S3NCP5</accession>
<evidence type="ECO:0000256" key="2">
    <source>
        <dbReference type="SAM" id="MobiDB-lite"/>
    </source>
</evidence>
<feature type="compositionally biased region" description="Polar residues" evidence="2">
    <location>
        <begin position="96"/>
        <end position="127"/>
    </location>
</feature>
<name>A0A7S3NCP5_9SPIT</name>
<organism evidence="3">
    <name type="scientific">Euplotes harpa</name>
    <dbReference type="NCBI Taxonomy" id="151035"/>
    <lineage>
        <taxon>Eukaryota</taxon>
        <taxon>Sar</taxon>
        <taxon>Alveolata</taxon>
        <taxon>Ciliophora</taxon>
        <taxon>Intramacronucleata</taxon>
        <taxon>Spirotrichea</taxon>
        <taxon>Hypotrichia</taxon>
        <taxon>Euplotida</taxon>
        <taxon>Euplotidae</taxon>
        <taxon>Euplotes</taxon>
    </lineage>
</organism>
<reference evidence="3" key="1">
    <citation type="submission" date="2021-01" db="EMBL/GenBank/DDBJ databases">
        <authorList>
            <person name="Corre E."/>
            <person name="Pelletier E."/>
            <person name="Niang G."/>
            <person name="Scheremetjew M."/>
            <person name="Finn R."/>
            <person name="Kale V."/>
            <person name="Holt S."/>
            <person name="Cochrane G."/>
            <person name="Meng A."/>
            <person name="Brown T."/>
            <person name="Cohen L."/>
        </authorList>
    </citation>
    <scope>NUCLEOTIDE SEQUENCE</scope>
    <source>
        <strain evidence="3">FSP1.4</strain>
    </source>
</reference>
<proteinExistence type="predicted"/>
<protein>
    <submittedName>
        <fullName evidence="3">Uncharacterized protein</fullName>
    </submittedName>
</protein>
<gene>
    <name evidence="3" type="ORF">EHAR0213_LOCUS12494</name>
</gene>
<dbReference type="EMBL" id="HBII01030123">
    <property type="protein sequence ID" value="CAE0353578.1"/>
    <property type="molecule type" value="Transcribed_RNA"/>
</dbReference>
<feature type="region of interest" description="Disordered" evidence="2">
    <location>
        <begin position="96"/>
        <end position="148"/>
    </location>
</feature>
<sequence length="224" mass="25515">MSIKNSSNKGVENIATSMVEIKRENRMLKRRIEHLELQISHLTNHFDYQGNIEPTRTLVNSKKDSYMNNPDNFMMDQSPITYYENGGFPQNLNYNNAPSNQNMRSTGFSRGKSKMNSKGSLRDSTGNKGRRDMSMRNGGGQKSKNTHLNMNVDYSMNGPTGIGMFDEPLPPAFAQGQGSYTNSNNMMVMKVGNNKTPLKDKDEALKMLYNMMMTRVQKKRHTNY</sequence>
<feature type="coiled-coil region" evidence="1">
    <location>
        <begin position="18"/>
        <end position="45"/>
    </location>
</feature>
<dbReference type="AlphaFoldDB" id="A0A7S3NCP5"/>
<evidence type="ECO:0000256" key="1">
    <source>
        <dbReference type="SAM" id="Coils"/>
    </source>
</evidence>
<evidence type="ECO:0000313" key="3">
    <source>
        <dbReference type="EMBL" id="CAE0353578.1"/>
    </source>
</evidence>
<keyword evidence="1" id="KW-0175">Coiled coil</keyword>